<comment type="subunit">
    <text evidence="10">Probably interacts with PlsX.</text>
</comment>
<dbReference type="SMART" id="SM01207">
    <property type="entry name" value="G3P_acyltransf"/>
    <property type="match status" value="1"/>
</dbReference>
<dbReference type="PANTHER" id="PTHR30309">
    <property type="entry name" value="INNER MEMBRANE PROTEIN YGIH"/>
    <property type="match status" value="1"/>
</dbReference>
<keyword evidence="2 10" id="KW-0444">Lipid biosynthesis</keyword>
<dbReference type="PANTHER" id="PTHR30309:SF0">
    <property type="entry name" value="GLYCEROL-3-PHOSPHATE ACYLTRANSFERASE-RELATED"/>
    <property type="match status" value="1"/>
</dbReference>
<evidence type="ECO:0000313" key="12">
    <source>
        <dbReference type="Proteomes" id="UP000290815"/>
    </source>
</evidence>
<dbReference type="RefSeq" id="WP_027333709.1">
    <property type="nucleotide sequence ID" value="NZ_LR215024.1"/>
</dbReference>
<dbReference type="GO" id="GO:0008654">
    <property type="term" value="P:phospholipid biosynthetic process"/>
    <property type="evidence" value="ECO:0007669"/>
    <property type="project" value="UniProtKB-UniRule"/>
</dbReference>
<comment type="function">
    <text evidence="10">Catalyzes the transfer of an acyl group from acyl-phosphate (acyl-PO(4)) to glycerol-3-phosphate (G3P) to form lysophosphatidic acid (LPA). This enzyme utilizes acyl-phosphate as fatty acyl donor, but not acyl-CoA or acyl-ACP.</text>
</comment>
<evidence type="ECO:0000256" key="5">
    <source>
        <dbReference type="ARBA" id="ARBA00022989"/>
    </source>
</evidence>
<dbReference type="EMBL" id="LR215024">
    <property type="protein sequence ID" value="VEU70054.1"/>
    <property type="molecule type" value="Genomic_DNA"/>
</dbReference>
<dbReference type="Pfam" id="PF02660">
    <property type="entry name" value="G3P_acyltransf"/>
    <property type="match status" value="1"/>
</dbReference>
<dbReference type="InterPro" id="IPR003811">
    <property type="entry name" value="G3P_acylTferase_PlsY"/>
</dbReference>
<evidence type="ECO:0000256" key="9">
    <source>
        <dbReference type="ARBA" id="ARBA00023264"/>
    </source>
</evidence>
<evidence type="ECO:0000256" key="3">
    <source>
        <dbReference type="ARBA" id="ARBA00022679"/>
    </source>
</evidence>
<comment type="subcellular location">
    <subcellularLocation>
        <location evidence="10">Cell membrane</location>
        <topology evidence="10">Multi-pass membrane protein</topology>
    </subcellularLocation>
</comment>
<feature type="transmembrane region" description="Helical" evidence="10">
    <location>
        <begin position="181"/>
        <end position="199"/>
    </location>
</feature>
<keyword evidence="6 10" id="KW-0443">Lipid metabolism</keyword>
<evidence type="ECO:0000256" key="10">
    <source>
        <dbReference type="HAMAP-Rule" id="MF_01043"/>
    </source>
</evidence>
<keyword evidence="7 10" id="KW-0472">Membrane</keyword>
<dbReference type="GO" id="GO:0005886">
    <property type="term" value="C:plasma membrane"/>
    <property type="evidence" value="ECO:0007669"/>
    <property type="project" value="UniProtKB-SubCell"/>
</dbReference>
<dbReference type="KEGG" id="mgly:NCTC10194_00048"/>
<evidence type="ECO:0000313" key="11">
    <source>
        <dbReference type="EMBL" id="VEU70054.1"/>
    </source>
</evidence>
<dbReference type="GO" id="GO:0043772">
    <property type="term" value="F:acyl-phosphate glycerol-3-phosphate acyltransferase activity"/>
    <property type="evidence" value="ECO:0007669"/>
    <property type="project" value="UniProtKB-UniRule"/>
</dbReference>
<comment type="similarity">
    <text evidence="10">Belongs to the PlsY family.</text>
</comment>
<comment type="pathway">
    <text evidence="10">Lipid metabolism; phospholipid metabolism.</text>
</comment>
<evidence type="ECO:0000256" key="2">
    <source>
        <dbReference type="ARBA" id="ARBA00022516"/>
    </source>
</evidence>
<keyword evidence="1 10" id="KW-1003">Cell membrane</keyword>
<name>A0A449AU49_9BACT</name>
<organism evidence="11 12">
    <name type="scientific">Mycoplasmopsis glycophila</name>
    <dbReference type="NCBI Taxonomy" id="171285"/>
    <lineage>
        <taxon>Bacteria</taxon>
        <taxon>Bacillati</taxon>
        <taxon>Mycoplasmatota</taxon>
        <taxon>Mycoplasmoidales</taxon>
        <taxon>Metamycoplasmataceae</taxon>
        <taxon>Mycoplasmopsis</taxon>
    </lineage>
</organism>
<comment type="catalytic activity">
    <reaction evidence="10">
        <text>an acyl phosphate + sn-glycerol 3-phosphate = a 1-acyl-sn-glycero-3-phosphate + phosphate</text>
        <dbReference type="Rhea" id="RHEA:34075"/>
        <dbReference type="ChEBI" id="CHEBI:43474"/>
        <dbReference type="ChEBI" id="CHEBI:57597"/>
        <dbReference type="ChEBI" id="CHEBI:57970"/>
        <dbReference type="ChEBI" id="CHEBI:59918"/>
        <dbReference type="EC" id="2.3.1.275"/>
    </reaction>
</comment>
<dbReference type="Proteomes" id="UP000290815">
    <property type="component" value="Chromosome"/>
</dbReference>
<keyword evidence="8 10" id="KW-0594">Phospholipid biosynthesis</keyword>
<dbReference type="HAMAP" id="MF_01043">
    <property type="entry name" value="PlsY"/>
    <property type="match status" value="1"/>
</dbReference>
<keyword evidence="3 10" id="KW-0808">Transferase</keyword>
<evidence type="ECO:0000256" key="6">
    <source>
        <dbReference type="ARBA" id="ARBA00023098"/>
    </source>
</evidence>
<proteinExistence type="inferred from homology"/>
<keyword evidence="12" id="KW-1185">Reference proteome</keyword>
<feature type="transmembrane region" description="Helical" evidence="10">
    <location>
        <begin position="57"/>
        <end position="80"/>
    </location>
</feature>
<keyword evidence="9 10" id="KW-1208">Phospholipid metabolism</keyword>
<accession>A0A449AU49</accession>
<gene>
    <name evidence="10 11" type="primary">plsY</name>
    <name evidence="11" type="ORF">NCTC10194_00048</name>
</gene>
<evidence type="ECO:0000256" key="4">
    <source>
        <dbReference type="ARBA" id="ARBA00022692"/>
    </source>
</evidence>
<feature type="transmembrane region" description="Helical" evidence="10">
    <location>
        <begin position="120"/>
        <end position="143"/>
    </location>
</feature>
<evidence type="ECO:0000256" key="8">
    <source>
        <dbReference type="ARBA" id="ARBA00023209"/>
    </source>
</evidence>
<keyword evidence="5 10" id="KW-1133">Transmembrane helix</keyword>
<dbReference type="EC" id="2.3.1.275" evidence="10"/>
<feature type="transmembrane region" description="Helical" evidence="10">
    <location>
        <begin position="150"/>
        <end position="169"/>
    </location>
</feature>
<protein>
    <recommendedName>
        <fullName evidence="10">Glycerol-3-phosphate acyltransferase</fullName>
    </recommendedName>
    <alternativeName>
        <fullName evidence="10">Acyl-PO4 G3P acyltransferase</fullName>
    </alternativeName>
    <alternativeName>
        <fullName evidence="10">Acyl-phosphate--glycerol-3-phosphate acyltransferase</fullName>
    </alternativeName>
    <alternativeName>
        <fullName evidence="10">G3P acyltransferase</fullName>
        <shortName evidence="10">GPAT</shortName>
        <ecNumber evidence="10">2.3.1.275</ecNumber>
    </alternativeName>
    <alternativeName>
        <fullName evidence="10">Lysophosphatidic acid synthase</fullName>
        <shortName evidence="10">LPA synthase</shortName>
    </alternativeName>
</protein>
<dbReference type="UniPathway" id="UPA00085"/>
<evidence type="ECO:0000256" key="1">
    <source>
        <dbReference type="ARBA" id="ARBA00022475"/>
    </source>
</evidence>
<dbReference type="NCBIfam" id="TIGR00023">
    <property type="entry name" value="glycerol-3-phosphate 1-O-acyltransferase PlsY"/>
    <property type="match status" value="1"/>
</dbReference>
<evidence type="ECO:0000256" key="7">
    <source>
        <dbReference type="ARBA" id="ARBA00023136"/>
    </source>
</evidence>
<sequence length="218" mass="24318">MLISFAICLHLILLGYTLGSLNTSILLSKFWKKQDVRDFHSENAGATNSYRVFGKSFAITVLLIDIAKGYLAVLLGYVFWKHFEGQYNYIPLLAGLACVIGHTFPIFFKFKGGKGVGCAIGVLIALNIVLLPIAALFFFGIIFATRYVSLASVLTALIMIIFVSIPWMSNGILAYTTPQTLPFYANSIVFALCAFFIVFTHRSNIKRLLNKSERKFTF</sequence>
<reference evidence="11 12" key="1">
    <citation type="submission" date="2019-01" db="EMBL/GenBank/DDBJ databases">
        <authorList>
            <consortium name="Pathogen Informatics"/>
        </authorList>
    </citation>
    <scope>NUCLEOTIDE SEQUENCE [LARGE SCALE GENOMIC DNA]</scope>
    <source>
        <strain evidence="11 12">NCTC10194</strain>
    </source>
</reference>
<keyword evidence="4 10" id="KW-0812">Transmembrane</keyword>
<keyword evidence="11" id="KW-0012">Acyltransferase</keyword>
<dbReference type="AlphaFoldDB" id="A0A449AU49"/>
<feature type="transmembrane region" description="Helical" evidence="10">
    <location>
        <begin position="87"/>
        <end position="108"/>
    </location>
</feature>